<dbReference type="AlphaFoldDB" id="A0A4Z1E2C8"/>
<reference evidence="3 4" key="1">
    <citation type="submission" date="2018-11" db="EMBL/GenBank/DDBJ databases">
        <title>Complete genome sequencing of the Actinobacteria Serinibacter sp. K3-2.</title>
        <authorList>
            <person name="Rakitin A.L."/>
            <person name="Beletsky A.V."/>
            <person name="Mardanov A.V."/>
            <person name="Ravin N.V."/>
            <person name="Gromova A.S."/>
            <person name="Filippova S.N."/>
            <person name="Gal'Chenko V.F."/>
        </authorList>
    </citation>
    <scope>NUCLEOTIDE SEQUENCE [LARGE SCALE GENOMIC DNA]</scope>
    <source>
        <strain evidence="3 4">K3-2</strain>
    </source>
</reference>
<evidence type="ECO:0000256" key="1">
    <source>
        <dbReference type="SAM" id="MobiDB-lite"/>
    </source>
</evidence>
<dbReference type="Gene3D" id="3.40.50.720">
    <property type="entry name" value="NAD(P)-binding Rossmann-like Domain"/>
    <property type="match status" value="1"/>
</dbReference>
<dbReference type="InterPro" id="IPR000594">
    <property type="entry name" value="ThiF_NAD_FAD-bd"/>
</dbReference>
<dbReference type="Pfam" id="PF00899">
    <property type="entry name" value="ThiF"/>
    <property type="match status" value="1"/>
</dbReference>
<evidence type="ECO:0000313" key="4">
    <source>
        <dbReference type="Proteomes" id="UP000297318"/>
    </source>
</evidence>
<feature type="region of interest" description="Disordered" evidence="1">
    <location>
        <begin position="324"/>
        <end position="373"/>
    </location>
</feature>
<accession>A0A4Z1E2C8</accession>
<proteinExistence type="predicted"/>
<evidence type="ECO:0000259" key="2">
    <source>
        <dbReference type="Pfam" id="PF00899"/>
    </source>
</evidence>
<comment type="caution">
    <text evidence="3">The sequence shown here is derived from an EMBL/GenBank/DDBJ whole genome shotgun (WGS) entry which is preliminary data.</text>
</comment>
<feature type="domain" description="THIF-type NAD/FAD binding fold" evidence="2">
    <location>
        <begin position="142"/>
        <end position="214"/>
    </location>
</feature>
<dbReference type="Proteomes" id="UP000297318">
    <property type="component" value="Unassembled WGS sequence"/>
</dbReference>
<organism evidence="3 4">
    <name type="scientific">Serinibacter arcticus</name>
    <dbReference type="NCBI Taxonomy" id="1655435"/>
    <lineage>
        <taxon>Bacteria</taxon>
        <taxon>Bacillati</taxon>
        <taxon>Actinomycetota</taxon>
        <taxon>Actinomycetes</taxon>
        <taxon>Micrococcales</taxon>
        <taxon>Beutenbergiaceae</taxon>
        <taxon>Serinibacter</taxon>
    </lineage>
</organism>
<feature type="compositionally biased region" description="Basic and acidic residues" evidence="1">
    <location>
        <begin position="343"/>
        <end position="359"/>
    </location>
</feature>
<dbReference type="RefSeq" id="WP_158292538.1">
    <property type="nucleotide sequence ID" value="NZ_RHPJ01000001.1"/>
</dbReference>
<protein>
    <submittedName>
        <fullName evidence="3">UBA/THIF-type NAD/FAD binding protein</fullName>
    </submittedName>
</protein>
<gene>
    <name evidence="3" type="ORF">SERN_0356</name>
</gene>
<keyword evidence="4" id="KW-1185">Reference proteome</keyword>
<dbReference type="SUPFAM" id="SSF69572">
    <property type="entry name" value="Activating enzymes of the ubiquitin-like proteins"/>
    <property type="match status" value="1"/>
</dbReference>
<dbReference type="GO" id="GO:0008641">
    <property type="term" value="F:ubiquitin-like modifier activating enzyme activity"/>
    <property type="evidence" value="ECO:0007669"/>
    <property type="project" value="InterPro"/>
</dbReference>
<evidence type="ECO:0000313" key="3">
    <source>
        <dbReference type="EMBL" id="TGO06164.1"/>
    </source>
</evidence>
<sequence length="373" mass="39107">MRLTDGLLTLWRRDGESQLGADPRLAVVLDRLSGPQQRALDVLARESVASCVELAHQSRGSVRESRELVRRLARAGVLIDPPRSIAAWAATRWSAEPEADRFARAARARRLAALAGSARPAGVTDPSGPVGSAGPVAHGRRTAAVVVLGADPLGLTLARLLAGAGVGTVAPWDRAPVLTSDVSAFGYHAADVGRPREVAAVAHLRHCRPDVRTRPPERPDVVVLVESRVSVPFRSSALLGGDVPHLSLVQRELDVVVGPAVRPGRDACLRCLDLHRRDADPCWPAVATQLAVAPPPRHDAATVATAAGLACSAVLAMLDGDASGMEDAADHEGDVGAGPPWQRSREVGGGRVAERRWAPHPECGCGAQGDARG</sequence>
<dbReference type="EMBL" id="RHPJ01000001">
    <property type="protein sequence ID" value="TGO06164.1"/>
    <property type="molecule type" value="Genomic_DNA"/>
</dbReference>
<name>A0A4Z1E2C8_9MICO</name>
<dbReference type="InterPro" id="IPR035985">
    <property type="entry name" value="Ubiquitin-activating_enz"/>
</dbReference>
<dbReference type="OrthoDB" id="4426339at2"/>